<dbReference type="InterPro" id="IPR009030">
    <property type="entry name" value="Growth_fac_rcpt_cys_sf"/>
</dbReference>
<evidence type="ECO:0000256" key="12">
    <source>
        <dbReference type="PROSITE-ProRule" id="PRU00076"/>
    </source>
</evidence>
<dbReference type="PROSITE" id="PS51120">
    <property type="entry name" value="LDLRB"/>
    <property type="match status" value="3"/>
</dbReference>
<evidence type="ECO:0000256" key="4">
    <source>
        <dbReference type="ARBA" id="ARBA00022536"/>
    </source>
</evidence>
<dbReference type="Gene3D" id="4.10.800.10">
    <property type="entry name" value="Thyroglobulin type-1"/>
    <property type="match status" value="2"/>
</dbReference>
<dbReference type="InterPro" id="IPR024731">
    <property type="entry name" value="NELL2-like_EGF"/>
</dbReference>
<dbReference type="GO" id="GO:0060070">
    <property type="term" value="P:canonical Wnt signaling pathway"/>
    <property type="evidence" value="ECO:0007669"/>
    <property type="project" value="TreeGrafter"/>
</dbReference>
<dbReference type="PROSITE" id="PS01187">
    <property type="entry name" value="EGF_CA"/>
    <property type="match status" value="1"/>
</dbReference>
<evidence type="ECO:0000256" key="10">
    <source>
        <dbReference type="ARBA" id="ARBA00023157"/>
    </source>
</evidence>
<keyword evidence="5" id="KW-0732">Signal</keyword>
<dbReference type="PROSITE" id="PS51162">
    <property type="entry name" value="THYROGLOBULIN_1_2"/>
    <property type="match status" value="2"/>
</dbReference>
<dbReference type="InterPro" id="IPR036857">
    <property type="entry name" value="Thyroglobulin_1_sf"/>
</dbReference>
<dbReference type="FunFam" id="2.10.25.10:FF:000038">
    <property type="entry name" value="Fibrillin 2"/>
    <property type="match status" value="2"/>
</dbReference>
<dbReference type="GO" id="GO:0005509">
    <property type="term" value="F:calcium ion binding"/>
    <property type="evidence" value="ECO:0007669"/>
    <property type="project" value="InterPro"/>
</dbReference>
<keyword evidence="11" id="KW-0325">Glycoprotein</keyword>
<evidence type="ECO:0000256" key="5">
    <source>
        <dbReference type="ARBA" id="ARBA00022729"/>
    </source>
</evidence>
<keyword evidence="3" id="KW-0272">Extracellular matrix</keyword>
<dbReference type="Pfam" id="PF00086">
    <property type="entry name" value="Thyroglobulin_1"/>
    <property type="match status" value="2"/>
</dbReference>
<dbReference type="SMART" id="SM00179">
    <property type="entry name" value="EGF_CA"/>
    <property type="match status" value="3"/>
</dbReference>
<feature type="domain" description="EGF-like" evidence="15">
    <location>
        <begin position="708"/>
        <end position="746"/>
    </location>
</feature>
<evidence type="ECO:0000259" key="15">
    <source>
        <dbReference type="PROSITE" id="PS50026"/>
    </source>
</evidence>
<dbReference type="CDD" id="cd00054">
    <property type="entry name" value="EGF_CA"/>
    <property type="match status" value="2"/>
</dbReference>
<evidence type="ECO:0000256" key="7">
    <source>
        <dbReference type="ARBA" id="ARBA00022837"/>
    </source>
</evidence>
<evidence type="ECO:0000256" key="11">
    <source>
        <dbReference type="ARBA" id="ARBA00023180"/>
    </source>
</evidence>
<dbReference type="SMART" id="SM00211">
    <property type="entry name" value="TY"/>
    <property type="match status" value="2"/>
</dbReference>
<feature type="domain" description="Thyroglobulin type-1" evidence="17">
    <location>
        <begin position="932"/>
        <end position="1000"/>
    </location>
</feature>
<dbReference type="CDD" id="cd00255">
    <property type="entry name" value="nidG2"/>
    <property type="match status" value="1"/>
</dbReference>
<dbReference type="PANTHER" id="PTHR46513">
    <property type="entry name" value="VITELLOGENIN RECEPTOR-LIKE PROTEIN-RELATED-RELATED"/>
    <property type="match status" value="1"/>
</dbReference>
<comment type="subcellular location">
    <subcellularLocation>
        <location evidence="1">Secreted</location>
        <location evidence="1">Extracellular space</location>
        <location evidence="1">Extracellular matrix</location>
        <location evidence="1">Basement membrane</location>
    </subcellularLocation>
</comment>
<dbReference type="SMART" id="SM00682">
    <property type="entry name" value="G2F"/>
    <property type="match status" value="1"/>
</dbReference>
<dbReference type="PROSITE" id="PS01186">
    <property type="entry name" value="EGF_2"/>
    <property type="match status" value="3"/>
</dbReference>
<dbReference type="InterPro" id="IPR000716">
    <property type="entry name" value="Thyroglobulin_1"/>
</dbReference>
<dbReference type="SMART" id="SM00135">
    <property type="entry name" value="LY"/>
    <property type="match status" value="4"/>
</dbReference>
<dbReference type="InterPro" id="IPR018097">
    <property type="entry name" value="EGF_Ca-bd_CS"/>
</dbReference>
<dbReference type="InterPro" id="IPR050778">
    <property type="entry name" value="Cueball_EGF_LRP_Nidogen"/>
</dbReference>
<dbReference type="SUPFAM" id="SSF63825">
    <property type="entry name" value="YWTD domain"/>
    <property type="match status" value="1"/>
</dbReference>
<evidence type="ECO:0000256" key="1">
    <source>
        <dbReference type="ARBA" id="ARBA00004302"/>
    </source>
</evidence>
<dbReference type="InterPro" id="IPR011042">
    <property type="entry name" value="6-blade_b-propeller_TolB-like"/>
</dbReference>
<keyword evidence="4 12" id="KW-0245">EGF-like domain</keyword>
<evidence type="ECO:0000256" key="8">
    <source>
        <dbReference type="ARBA" id="ARBA00022869"/>
    </source>
</evidence>
<dbReference type="SUPFAM" id="SSF57184">
    <property type="entry name" value="Growth factor receptor domain"/>
    <property type="match status" value="1"/>
</dbReference>
<accession>A0A8C1LHT9</accession>
<dbReference type="PROSITE" id="PS00010">
    <property type="entry name" value="ASX_HYDROXYL"/>
    <property type="match status" value="1"/>
</dbReference>
<evidence type="ECO:0000256" key="6">
    <source>
        <dbReference type="ARBA" id="ARBA00022737"/>
    </source>
</evidence>
<dbReference type="PANTHER" id="PTHR46513:SF6">
    <property type="entry name" value="NIDOGEN-1"/>
    <property type="match status" value="1"/>
</dbReference>
<feature type="domain" description="Thyroglobulin type-1" evidence="17">
    <location>
        <begin position="804"/>
        <end position="873"/>
    </location>
</feature>
<dbReference type="AlphaFoldDB" id="A0A8C1LHT9"/>
<keyword evidence="10 14" id="KW-1015">Disulfide bond</keyword>
<dbReference type="InterPro" id="IPR009017">
    <property type="entry name" value="GFP"/>
</dbReference>
<proteinExistence type="predicted"/>
<dbReference type="Pfam" id="PF07474">
    <property type="entry name" value="G2F"/>
    <property type="match status" value="1"/>
</dbReference>
<feature type="domain" description="EGF-like" evidence="15">
    <location>
        <begin position="623"/>
        <end position="664"/>
    </location>
</feature>
<dbReference type="InterPro" id="IPR000152">
    <property type="entry name" value="EGF-type_Asp/Asn_hydroxyl_site"/>
</dbReference>
<dbReference type="GO" id="GO:0030855">
    <property type="term" value="P:epithelial cell differentiation"/>
    <property type="evidence" value="ECO:0007669"/>
    <property type="project" value="UniProtKB-ARBA"/>
</dbReference>
<keyword evidence="20" id="KW-1185">Reference proteome</keyword>
<dbReference type="Pfam" id="PF07645">
    <property type="entry name" value="EGF_CA"/>
    <property type="match status" value="1"/>
</dbReference>
<evidence type="ECO:0000259" key="17">
    <source>
        <dbReference type="PROSITE" id="PS51162"/>
    </source>
</evidence>
<dbReference type="Pfam" id="PF12947">
    <property type="entry name" value="EGF_3"/>
    <property type="match status" value="2"/>
</dbReference>
<feature type="repeat" description="LDL-receptor class B" evidence="13">
    <location>
        <begin position="1070"/>
        <end position="1113"/>
    </location>
</feature>
<reference evidence="19" key="2">
    <citation type="submission" date="2025-09" db="UniProtKB">
        <authorList>
            <consortium name="Ensembl"/>
        </authorList>
    </citation>
    <scope>IDENTIFICATION</scope>
</reference>
<evidence type="ECO:0000256" key="9">
    <source>
        <dbReference type="ARBA" id="ARBA00022889"/>
    </source>
</evidence>
<keyword evidence="9" id="KW-0130">Cell adhesion</keyword>
<dbReference type="Proteomes" id="UP000694427">
    <property type="component" value="Unplaced"/>
</dbReference>
<evidence type="ECO:0000313" key="19">
    <source>
        <dbReference type="Ensembl" id="ENSCCRP00010062217.1"/>
    </source>
</evidence>
<feature type="domain" description="NIDO" evidence="18">
    <location>
        <begin position="113"/>
        <end position="274"/>
    </location>
</feature>
<comment type="caution">
    <text evidence="12">Lacks conserved residue(s) required for the propagation of feature annotation.</text>
</comment>
<dbReference type="InterPro" id="IPR049883">
    <property type="entry name" value="NOTCH1_EGF-like"/>
</dbReference>
<dbReference type="Ensembl" id="ENSCCRT00010068276.1">
    <property type="protein sequence ID" value="ENSCCRP00010062217.1"/>
    <property type="gene ID" value="ENSCCRG00010026475.1"/>
</dbReference>
<evidence type="ECO:0000256" key="14">
    <source>
        <dbReference type="PROSITE-ProRule" id="PRU00500"/>
    </source>
</evidence>
<reference evidence="19" key="1">
    <citation type="submission" date="2025-08" db="UniProtKB">
        <authorList>
            <consortium name="Ensembl"/>
        </authorList>
    </citation>
    <scope>IDENTIFICATION</scope>
</reference>
<dbReference type="SMART" id="SM00539">
    <property type="entry name" value="NIDO"/>
    <property type="match status" value="1"/>
</dbReference>
<dbReference type="InterPro" id="IPR006605">
    <property type="entry name" value="G2_nidogen/fibulin_G2F"/>
</dbReference>
<dbReference type="Gene3D" id="2.10.25.10">
    <property type="entry name" value="Laminin"/>
    <property type="match status" value="3"/>
</dbReference>
<feature type="disulfide bond" evidence="14">
    <location>
        <begin position="970"/>
        <end position="977"/>
    </location>
</feature>
<evidence type="ECO:0000256" key="13">
    <source>
        <dbReference type="PROSITE-ProRule" id="PRU00461"/>
    </source>
</evidence>
<name>A0A8C1LHT9_CYPCA</name>
<dbReference type="InterPro" id="IPR000742">
    <property type="entry name" value="EGF"/>
</dbReference>
<keyword evidence="2" id="KW-0964">Secreted</keyword>
<evidence type="ECO:0000259" key="18">
    <source>
        <dbReference type="PROSITE" id="PS51220"/>
    </source>
</evidence>
<feature type="repeat" description="LDL-receptor class B" evidence="13">
    <location>
        <begin position="1157"/>
        <end position="1201"/>
    </location>
</feature>
<dbReference type="Gene3D" id="2.120.10.30">
    <property type="entry name" value="TolB, C-terminal domain"/>
    <property type="match status" value="1"/>
</dbReference>
<dbReference type="Pfam" id="PF06119">
    <property type="entry name" value="NIDO"/>
    <property type="match status" value="1"/>
</dbReference>
<keyword evidence="8" id="KW-0084">Basement membrane</keyword>
<feature type="repeat" description="LDL-receptor class B" evidence="13">
    <location>
        <begin position="1114"/>
        <end position="1156"/>
    </location>
</feature>
<evidence type="ECO:0000256" key="2">
    <source>
        <dbReference type="ARBA" id="ARBA00022525"/>
    </source>
</evidence>
<dbReference type="Pfam" id="PF00058">
    <property type="entry name" value="Ldl_recept_b"/>
    <property type="match status" value="2"/>
</dbReference>
<dbReference type="PROSITE" id="PS00484">
    <property type="entry name" value="THYROGLOBULIN_1_1"/>
    <property type="match status" value="2"/>
</dbReference>
<dbReference type="GO" id="GO:0007160">
    <property type="term" value="P:cell-matrix adhesion"/>
    <property type="evidence" value="ECO:0007669"/>
    <property type="project" value="InterPro"/>
</dbReference>
<feature type="disulfide bond" evidence="14">
    <location>
        <begin position="842"/>
        <end position="849"/>
    </location>
</feature>
<dbReference type="GO" id="GO:0042813">
    <property type="term" value="F:Wnt receptor activity"/>
    <property type="evidence" value="ECO:0007669"/>
    <property type="project" value="TreeGrafter"/>
</dbReference>
<sequence>ILSDHICPRSKLLPLEMKNCWVFALLFTNVCFMNAIQKDNLFPFGLSEGDSVLQDGDDEVSEALKIKKPLQLYDVQFNILYVSTNGFLSLQPPPGESQYLRNMFPLSFSAIAPFLTNISSGRGKGSVFYRAEESLDVLIRASEMVQQGFTGSAFNSSHTVIATWDNVACEEEGLQLPFTYCVTSFQVVLAGNKSDTYALFLYTEDEQKMLNISYNHTNMSKSQTKTQAGFNRGDTCATEELFYSLFGYNETSKNLYKAGNTGVNGLWIFHIGSSRFPFQKVVPASVPESDSMGFGSLRSTKDEDFYITVESNMPADKSTSKAQMDMPASLVQQPPKPNQEVSHATSNNVTKMCGLHLKFCSQDGYCTDYPTGPCCHCRSGYYGNGRQCLPMGISQPLSGKLSGLVSVGDIKVQLNDVDIHGFAVVGEGRVYISISPVPAQAGWALMAVSPLISTFGWLFALELQGHLNGFSISGAEFSNQAELVFSPQGQRVTIIQEAQGMDSFNHLNFDIRINGDLPSIPNGAKVHILPFKETYQYNQSVVTSSSLREYMVVSENGGSETFSNMLHQNVSFRSCEHSPWTIPDFQQVNVEHLMVMFTEGTTLRYAITNKVGPVGGELPGLVELNPCSTGKHHCDPMALCLPGDGTQYHCQCAMGFHGDGRNCYDVDECAEGLSSCGLHSECVNMPGGHHCNCQSGYEFDLDLHVCVDIDECFLQLCHPFASCFNTQGSFHCQCWPAYKGDGFLCQPPRKPQHLSNKNITVLPVSSVTDCSLYHVPGTTFFVPGLGLIASCLFFSSLEKPKPPLTVCQQHRESLQKSLSIYPSLEAFIPQCDEKGQYKSLQCLGTTGHCWCVDSRGQERVGTRTMPGTAHANCDQPGMNLCPHLLQLLLANFRFGQIYISFFERRKIAVFSKSKIMTVCAVSYSAALLPRVETVCERWRLSLMTHYNGQPSSQDYMPLCDAHGNFLPVQCYGNSSFCWCVDHQGVEILGTRSNDDVKPPCISVDAAPLNNALMYPVISSSPSGPAILYTQASQIGVIPLDETDPVQEKSTVLLALKDSIVIGIDYDCQENMLYWTDFGRHTIYRVLLEFGSEPEAIISQGLVQPEGIAVDTVHRKLFWVDSGKDRIETSDLDGRNRKVLIDSDLVNPRAIVVDAKSGTLYWTDWNRDAPKIESSSLEGHKRKVLVQMGLMLPNALAIDFDTNHLCWADAGKKKLECISPDGTERHVFQDALNYPFSLAIYDSHFYYTDWESTGENTAYLPIQQSHLYGIIVIPSQCL</sequence>
<feature type="domain" description="Nidogen G2 beta-barrel" evidence="16">
    <location>
        <begin position="393"/>
        <end position="621"/>
    </location>
</feature>
<dbReference type="GO" id="GO:0005886">
    <property type="term" value="C:plasma membrane"/>
    <property type="evidence" value="ECO:0007669"/>
    <property type="project" value="TreeGrafter"/>
</dbReference>
<keyword evidence="7" id="KW-0106">Calcium</keyword>
<evidence type="ECO:0000256" key="3">
    <source>
        <dbReference type="ARBA" id="ARBA00022530"/>
    </source>
</evidence>
<dbReference type="PROSITE" id="PS50026">
    <property type="entry name" value="EGF_3"/>
    <property type="match status" value="3"/>
</dbReference>
<dbReference type="SUPFAM" id="SSF54511">
    <property type="entry name" value="GFP-like"/>
    <property type="match status" value="1"/>
</dbReference>
<dbReference type="PROSITE" id="PS50993">
    <property type="entry name" value="NIDOGEN_G2"/>
    <property type="match status" value="1"/>
</dbReference>
<dbReference type="FunFam" id="2.120.10.30:FF:000241">
    <property type="entry name" value="Low-density lipoprotein receptor-related protein 6"/>
    <property type="match status" value="1"/>
</dbReference>
<dbReference type="InterPro" id="IPR003886">
    <property type="entry name" value="NIDO_dom"/>
</dbReference>
<feature type="domain" description="EGF-like" evidence="15">
    <location>
        <begin position="665"/>
        <end position="707"/>
    </location>
</feature>
<dbReference type="SMART" id="SM00181">
    <property type="entry name" value="EGF"/>
    <property type="match status" value="4"/>
</dbReference>
<evidence type="ECO:0000313" key="20">
    <source>
        <dbReference type="Proteomes" id="UP000694427"/>
    </source>
</evidence>
<dbReference type="SUPFAM" id="SSF57610">
    <property type="entry name" value="Thyroglobulin type-1 domain"/>
    <property type="match status" value="2"/>
</dbReference>
<evidence type="ECO:0000259" key="16">
    <source>
        <dbReference type="PROSITE" id="PS50993"/>
    </source>
</evidence>
<dbReference type="InterPro" id="IPR001881">
    <property type="entry name" value="EGF-like_Ca-bd_dom"/>
</dbReference>
<dbReference type="GO" id="GO:0017147">
    <property type="term" value="F:Wnt-protein binding"/>
    <property type="evidence" value="ECO:0007669"/>
    <property type="project" value="TreeGrafter"/>
</dbReference>
<protein>
    <submittedName>
        <fullName evidence="19">Nidogen 2b (osteonidogen)</fullName>
    </submittedName>
</protein>
<dbReference type="InterPro" id="IPR000033">
    <property type="entry name" value="LDLR_classB_rpt"/>
</dbReference>
<dbReference type="GO" id="GO:0005604">
    <property type="term" value="C:basement membrane"/>
    <property type="evidence" value="ECO:0007669"/>
    <property type="project" value="UniProtKB-SubCell"/>
</dbReference>
<organism evidence="19 20">
    <name type="scientific">Cyprinus carpio</name>
    <name type="common">Common carp</name>
    <dbReference type="NCBI Taxonomy" id="7962"/>
    <lineage>
        <taxon>Eukaryota</taxon>
        <taxon>Metazoa</taxon>
        <taxon>Chordata</taxon>
        <taxon>Craniata</taxon>
        <taxon>Vertebrata</taxon>
        <taxon>Euteleostomi</taxon>
        <taxon>Actinopterygii</taxon>
        <taxon>Neopterygii</taxon>
        <taxon>Teleostei</taxon>
        <taxon>Ostariophysi</taxon>
        <taxon>Cypriniformes</taxon>
        <taxon>Cyprinidae</taxon>
        <taxon>Cyprininae</taxon>
        <taxon>Cyprinus</taxon>
    </lineage>
</organism>
<dbReference type="PROSITE" id="PS51220">
    <property type="entry name" value="NIDO"/>
    <property type="match status" value="1"/>
</dbReference>
<dbReference type="Gene3D" id="2.40.155.10">
    <property type="entry name" value="Green fluorescent protein"/>
    <property type="match status" value="1"/>
</dbReference>
<keyword evidence="6" id="KW-0677">Repeat</keyword>
<dbReference type="CDD" id="cd00191">
    <property type="entry name" value="TY"/>
    <property type="match status" value="2"/>
</dbReference>